<organism evidence="1">
    <name type="scientific">Anguilla anguilla</name>
    <name type="common">European freshwater eel</name>
    <name type="synonym">Muraena anguilla</name>
    <dbReference type="NCBI Taxonomy" id="7936"/>
    <lineage>
        <taxon>Eukaryota</taxon>
        <taxon>Metazoa</taxon>
        <taxon>Chordata</taxon>
        <taxon>Craniata</taxon>
        <taxon>Vertebrata</taxon>
        <taxon>Euteleostomi</taxon>
        <taxon>Actinopterygii</taxon>
        <taxon>Neopterygii</taxon>
        <taxon>Teleostei</taxon>
        <taxon>Anguilliformes</taxon>
        <taxon>Anguillidae</taxon>
        <taxon>Anguilla</taxon>
    </lineage>
</organism>
<proteinExistence type="predicted"/>
<name>A0A0E9S8G0_ANGAN</name>
<sequence>MLFVPISCWESFNYLRVKNAFFQILSRVYKFVLKSLGCGVVPR</sequence>
<reference evidence="1" key="2">
    <citation type="journal article" date="2015" name="Fish Shellfish Immunol.">
        <title>Early steps in the European eel (Anguilla anguilla)-Vibrio vulnificus interaction in the gills: Role of the RtxA13 toxin.</title>
        <authorList>
            <person name="Callol A."/>
            <person name="Pajuelo D."/>
            <person name="Ebbesson L."/>
            <person name="Teles M."/>
            <person name="MacKenzie S."/>
            <person name="Amaro C."/>
        </authorList>
    </citation>
    <scope>NUCLEOTIDE SEQUENCE</scope>
</reference>
<dbReference type="EMBL" id="GBXM01070858">
    <property type="protein sequence ID" value="JAH37719.1"/>
    <property type="molecule type" value="Transcribed_RNA"/>
</dbReference>
<accession>A0A0E9S8G0</accession>
<dbReference type="AlphaFoldDB" id="A0A0E9S8G0"/>
<evidence type="ECO:0000313" key="1">
    <source>
        <dbReference type="EMBL" id="JAH37719.1"/>
    </source>
</evidence>
<protein>
    <submittedName>
        <fullName evidence="1">Uncharacterized protein</fullName>
    </submittedName>
</protein>
<reference evidence="1" key="1">
    <citation type="submission" date="2014-11" db="EMBL/GenBank/DDBJ databases">
        <authorList>
            <person name="Amaro Gonzalez C."/>
        </authorList>
    </citation>
    <scope>NUCLEOTIDE SEQUENCE</scope>
</reference>